<organism evidence="12 13">
    <name type="scientific">Oceanithermus desulfurans NBRC 100063</name>
    <dbReference type="NCBI Taxonomy" id="1227550"/>
    <lineage>
        <taxon>Bacteria</taxon>
        <taxon>Thermotogati</taxon>
        <taxon>Deinococcota</taxon>
        <taxon>Deinococci</taxon>
        <taxon>Thermales</taxon>
        <taxon>Thermaceae</taxon>
        <taxon>Oceanithermus</taxon>
    </lineage>
</organism>
<feature type="binding site" evidence="9">
    <location>
        <position position="117"/>
    </location>
    <ligand>
        <name>5-phospho-alpha-D-ribose 1-diphosphate</name>
        <dbReference type="ChEBI" id="CHEBI:58017"/>
    </ligand>
</feature>
<dbReference type="GO" id="GO:0005829">
    <property type="term" value="C:cytosol"/>
    <property type="evidence" value="ECO:0007669"/>
    <property type="project" value="TreeGrafter"/>
</dbReference>
<comment type="pathway">
    <text evidence="1 9">Amino-acid biosynthesis; L-tryptophan biosynthesis; L-tryptophan from chorismate: step 2/5.</text>
</comment>
<keyword evidence="9" id="KW-0479">Metal-binding</keyword>
<feature type="binding site" evidence="9">
    <location>
        <position position="77"/>
    </location>
    <ligand>
        <name>anthranilate</name>
        <dbReference type="ChEBI" id="CHEBI:16567"/>
        <label>1</label>
    </ligand>
</feature>
<dbReference type="InterPro" id="IPR000312">
    <property type="entry name" value="Glycosyl_Trfase_fam3"/>
</dbReference>
<dbReference type="Gene3D" id="3.40.1030.10">
    <property type="entry name" value="Nucleoside phosphorylase/phosphoribosyltransferase catalytic domain"/>
    <property type="match status" value="1"/>
</dbReference>
<feature type="binding site" evidence="9">
    <location>
        <position position="77"/>
    </location>
    <ligand>
        <name>5-phospho-alpha-D-ribose 1-diphosphate</name>
        <dbReference type="ChEBI" id="CHEBI:58017"/>
    </ligand>
</feature>
<dbReference type="PANTHER" id="PTHR43285">
    <property type="entry name" value="ANTHRANILATE PHOSPHORIBOSYLTRANSFERASE"/>
    <property type="match status" value="1"/>
</dbReference>
<evidence type="ECO:0000256" key="8">
    <source>
        <dbReference type="ARBA" id="ARBA00061188"/>
    </source>
</evidence>
<protein>
    <recommendedName>
        <fullName evidence="9">Anthranilate phosphoribosyltransferase</fullName>
        <ecNumber evidence="9">2.4.2.18</ecNumber>
    </recommendedName>
</protein>
<comment type="function">
    <text evidence="9">Catalyzes the transfer of the phosphoribosyl group of 5-phosphorylribose-1-pyrophosphate (PRPP) to anthranilate to yield N-(5'-phosphoribosyl)-anthranilate (PRA).</text>
</comment>
<dbReference type="PANTHER" id="PTHR43285:SF2">
    <property type="entry name" value="ANTHRANILATE PHOSPHORIBOSYLTRANSFERASE"/>
    <property type="match status" value="1"/>
</dbReference>
<keyword evidence="2 9" id="KW-0028">Amino-acid biosynthesis</keyword>
<keyword evidence="5 9" id="KW-0822">Tryptophan biosynthesis</keyword>
<feature type="binding site" evidence="9">
    <location>
        <position position="222"/>
    </location>
    <ligand>
        <name>Mg(2+)</name>
        <dbReference type="ChEBI" id="CHEBI:18420"/>
        <label>1</label>
    </ligand>
</feature>
<comment type="subunit">
    <text evidence="9">Homodimer.</text>
</comment>
<dbReference type="Pfam" id="PF00591">
    <property type="entry name" value="Glycos_transf_3"/>
    <property type="match status" value="1"/>
</dbReference>
<evidence type="ECO:0000256" key="3">
    <source>
        <dbReference type="ARBA" id="ARBA00022676"/>
    </source>
</evidence>
<name>A0A511RME2_9DEIN</name>
<evidence type="ECO:0000256" key="7">
    <source>
        <dbReference type="ARBA" id="ARBA00052328"/>
    </source>
</evidence>
<dbReference type="Gene3D" id="1.20.970.10">
    <property type="entry name" value="Transferase, Pyrimidine Nucleoside Phosphorylase, Chain C"/>
    <property type="match status" value="1"/>
</dbReference>
<feature type="binding site" evidence="9">
    <location>
        <begin position="105"/>
        <end position="113"/>
    </location>
    <ligand>
        <name>5-phospho-alpha-D-ribose 1-diphosphate</name>
        <dbReference type="ChEBI" id="CHEBI:58017"/>
    </ligand>
</feature>
<evidence type="ECO:0000259" key="10">
    <source>
        <dbReference type="Pfam" id="PF00591"/>
    </source>
</evidence>
<dbReference type="InterPro" id="IPR005940">
    <property type="entry name" value="Anthranilate_Pribosyl_Tfrase"/>
</dbReference>
<feature type="domain" description="Glycosyl transferase family 3" evidence="10">
    <location>
        <begin position="70"/>
        <end position="320"/>
    </location>
</feature>
<comment type="cofactor">
    <cofactor evidence="9">
        <name>Mg(2+)</name>
        <dbReference type="ChEBI" id="CHEBI:18420"/>
    </cofactor>
    <text evidence="9">Binds 2 magnesium ions per monomer.</text>
</comment>
<dbReference type="RefSeq" id="WP_147148914.1">
    <property type="nucleotide sequence ID" value="NZ_BJXN01000023.1"/>
</dbReference>
<comment type="similarity">
    <text evidence="8">In the C-terminal section; belongs to the anthranilate phosphoribosyltransferase family.</text>
</comment>
<keyword evidence="6 9" id="KW-0057">Aromatic amino acid biosynthesis</keyword>
<comment type="caution">
    <text evidence="9">Lacks conserved residue(s) required for the propagation of feature annotation.</text>
</comment>
<evidence type="ECO:0000256" key="9">
    <source>
        <dbReference type="HAMAP-Rule" id="MF_00211"/>
    </source>
</evidence>
<reference evidence="12 13" key="1">
    <citation type="submission" date="2019-07" db="EMBL/GenBank/DDBJ databases">
        <title>Whole genome shotgun sequence of Oceanithermus desulfurans NBRC 100063.</title>
        <authorList>
            <person name="Hosoyama A."/>
            <person name="Uohara A."/>
            <person name="Ohji S."/>
            <person name="Ichikawa N."/>
        </authorList>
    </citation>
    <scope>NUCLEOTIDE SEQUENCE [LARGE SCALE GENOMIC DNA]</scope>
    <source>
        <strain evidence="12 13">NBRC 100063</strain>
    </source>
</reference>
<feature type="binding site" evidence="9">
    <location>
        <position position="221"/>
    </location>
    <ligand>
        <name>Mg(2+)</name>
        <dbReference type="ChEBI" id="CHEBI:18420"/>
        <label>2</label>
    </ligand>
</feature>
<dbReference type="Proteomes" id="UP000321827">
    <property type="component" value="Unassembled WGS sequence"/>
</dbReference>
<evidence type="ECO:0000313" key="12">
    <source>
        <dbReference type="EMBL" id="GEM90821.1"/>
    </source>
</evidence>
<dbReference type="SUPFAM" id="SSF47648">
    <property type="entry name" value="Nucleoside phosphorylase/phosphoribosyltransferase N-terminal domain"/>
    <property type="match status" value="1"/>
</dbReference>
<keyword evidence="3 9" id="KW-0328">Glycosyltransferase</keyword>
<comment type="catalytic activity">
    <reaction evidence="7 9">
        <text>N-(5-phospho-beta-D-ribosyl)anthranilate + diphosphate = 5-phospho-alpha-D-ribose 1-diphosphate + anthranilate</text>
        <dbReference type="Rhea" id="RHEA:11768"/>
        <dbReference type="ChEBI" id="CHEBI:16567"/>
        <dbReference type="ChEBI" id="CHEBI:18277"/>
        <dbReference type="ChEBI" id="CHEBI:33019"/>
        <dbReference type="ChEBI" id="CHEBI:58017"/>
        <dbReference type="EC" id="2.4.2.18"/>
    </reaction>
</comment>
<dbReference type="HAMAP" id="MF_00211">
    <property type="entry name" value="TrpD"/>
    <property type="match status" value="1"/>
</dbReference>
<feature type="binding site" evidence="9">
    <location>
        <position position="163"/>
    </location>
    <ligand>
        <name>anthranilate</name>
        <dbReference type="ChEBI" id="CHEBI:16567"/>
        <label>2</label>
    </ligand>
</feature>
<evidence type="ECO:0000256" key="4">
    <source>
        <dbReference type="ARBA" id="ARBA00022679"/>
    </source>
</evidence>
<dbReference type="OrthoDB" id="9806430at2"/>
<evidence type="ECO:0000259" key="11">
    <source>
        <dbReference type="Pfam" id="PF02885"/>
    </source>
</evidence>
<dbReference type="Pfam" id="PF02885">
    <property type="entry name" value="Glycos_trans_3N"/>
    <property type="match status" value="1"/>
</dbReference>
<evidence type="ECO:0000256" key="6">
    <source>
        <dbReference type="ARBA" id="ARBA00023141"/>
    </source>
</evidence>
<gene>
    <name evidence="9 12" type="primary">trpD</name>
    <name evidence="12" type="ORF">ODE01S_22550</name>
</gene>
<feature type="binding site" evidence="9">
    <location>
        <position position="108"/>
    </location>
    <ligand>
        <name>anthranilate</name>
        <dbReference type="ChEBI" id="CHEBI:16567"/>
        <label>1</label>
    </ligand>
</feature>
<evidence type="ECO:0000256" key="1">
    <source>
        <dbReference type="ARBA" id="ARBA00004907"/>
    </source>
</evidence>
<feature type="binding site" evidence="9">
    <location>
        <begin position="80"/>
        <end position="81"/>
    </location>
    <ligand>
        <name>5-phospho-alpha-D-ribose 1-diphosphate</name>
        <dbReference type="ChEBI" id="CHEBI:58017"/>
    </ligand>
</feature>
<dbReference type="EC" id="2.4.2.18" evidence="9"/>
<evidence type="ECO:0000256" key="5">
    <source>
        <dbReference type="ARBA" id="ARBA00022822"/>
    </source>
</evidence>
<dbReference type="EMBL" id="BJXN01000023">
    <property type="protein sequence ID" value="GEM90821.1"/>
    <property type="molecule type" value="Genomic_DNA"/>
</dbReference>
<dbReference type="InterPro" id="IPR035902">
    <property type="entry name" value="Nuc_phospho_transferase"/>
</dbReference>
<dbReference type="InterPro" id="IPR036320">
    <property type="entry name" value="Glycosyl_Trfase_fam3_N_dom_sf"/>
</dbReference>
<comment type="similarity">
    <text evidence="9">Belongs to the anthranilate phosphoribosyltransferase family.</text>
</comment>
<dbReference type="FunFam" id="3.40.1030.10:FF:000002">
    <property type="entry name" value="Anthranilate phosphoribosyltransferase"/>
    <property type="match status" value="1"/>
</dbReference>
<sequence length="332" mass="34908">MNALHKVLDGKTLTQDEARALMGRMMAGELSPVQTAALLAALKVRGETPDEIAGFAHAMREAARPVQVKGELVDVVGTGGDGAGTFNISTTVAFVLAAAGLRVAKHGNRAASSKSGSADLLEALGVNIELEPERVARVIEEVGIGFLFARTHHPAMRHVAPVRAELKTRTVFNVLGPLTNPARARYFLLGVYGPELLEPMAYALAELGVKGAWVVHSRGTDELTLGENEVVELRDGRTRRFSFRAADYGLEEAPLEALAGGTPEENAALTRRILSGQEAGPKRDVVALNAAAALVAAGRAAALEEGLEQAGKVLYSGAALEVLERLVAATQG</sequence>
<feature type="binding site" evidence="9">
    <location>
        <begin position="87"/>
        <end position="90"/>
    </location>
    <ligand>
        <name>5-phospho-alpha-D-ribose 1-diphosphate</name>
        <dbReference type="ChEBI" id="CHEBI:58017"/>
    </ligand>
</feature>
<dbReference type="GO" id="GO:0000287">
    <property type="term" value="F:magnesium ion binding"/>
    <property type="evidence" value="ECO:0007669"/>
    <property type="project" value="UniProtKB-UniRule"/>
</dbReference>
<keyword evidence="4 9" id="KW-0808">Transferase</keyword>
<feature type="domain" description="Glycosyl transferase family 3 N-terminal" evidence="11">
    <location>
        <begin position="3"/>
        <end position="63"/>
    </location>
</feature>
<feature type="binding site" evidence="9">
    <location>
        <position position="89"/>
    </location>
    <ligand>
        <name>Mg(2+)</name>
        <dbReference type="ChEBI" id="CHEBI:18420"/>
        <label>1</label>
    </ligand>
</feature>
<keyword evidence="9" id="KW-0460">Magnesium</keyword>
<dbReference type="GO" id="GO:0004048">
    <property type="term" value="F:anthranilate phosphoribosyltransferase activity"/>
    <property type="evidence" value="ECO:0007669"/>
    <property type="project" value="UniProtKB-UniRule"/>
</dbReference>
<feature type="binding site" evidence="9">
    <location>
        <position position="85"/>
    </location>
    <ligand>
        <name>5-phospho-alpha-D-ribose 1-diphosphate</name>
        <dbReference type="ChEBI" id="CHEBI:58017"/>
    </ligand>
</feature>
<dbReference type="GO" id="GO:0000162">
    <property type="term" value="P:L-tryptophan biosynthetic process"/>
    <property type="evidence" value="ECO:0007669"/>
    <property type="project" value="UniProtKB-UniRule"/>
</dbReference>
<dbReference type="SUPFAM" id="SSF52418">
    <property type="entry name" value="Nucleoside phosphorylase/phosphoribosyltransferase catalytic domain"/>
    <property type="match status" value="1"/>
</dbReference>
<dbReference type="InterPro" id="IPR017459">
    <property type="entry name" value="Glycosyl_Trfase_fam3_N_dom"/>
</dbReference>
<comment type="caution">
    <text evidence="12">The sequence shown here is derived from an EMBL/GenBank/DDBJ whole genome shotgun (WGS) entry which is preliminary data.</text>
</comment>
<dbReference type="UniPathway" id="UPA00035">
    <property type="reaction ID" value="UER00041"/>
</dbReference>
<accession>A0A511RME2</accession>
<dbReference type="NCBIfam" id="TIGR01245">
    <property type="entry name" value="trpD"/>
    <property type="match status" value="1"/>
</dbReference>
<dbReference type="AlphaFoldDB" id="A0A511RME2"/>
<proteinExistence type="inferred from homology"/>
<evidence type="ECO:0000313" key="13">
    <source>
        <dbReference type="Proteomes" id="UP000321827"/>
    </source>
</evidence>
<feature type="binding site" evidence="9">
    <location>
        <position position="222"/>
    </location>
    <ligand>
        <name>Mg(2+)</name>
        <dbReference type="ChEBI" id="CHEBI:18420"/>
        <label>2</label>
    </ligand>
</feature>
<evidence type="ECO:0000256" key="2">
    <source>
        <dbReference type="ARBA" id="ARBA00022605"/>
    </source>
</evidence>